<keyword evidence="5" id="KW-0963">Cytoplasm</keyword>
<feature type="region of interest" description="Disordered" evidence="14">
    <location>
        <begin position="540"/>
        <end position="798"/>
    </location>
</feature>
<dbReference type="AlphaFoldDB" id="A0A2T5MAG9"/>
<dbReference type="SUPFAM" id="SSF103025">
    <property type="entry name" value="Folate-binding domain"/>
    <property type="match status" value="1"/>
</dbReference>
<dbReference type="GO" id="GO:0005759">
    <property type="term" value="C:mitochondrial matrix"/>
    <property type="evidence" value="ECO:0007669"/>
    <property type="project" value="UniProtKB-SubCell"/>
</dbReference>
<feature type="compositionally biased region" description="Basic and acidic residues" evidence="14">
    <location>
        <begin position="606"/>
        <end position="619"/>
    </location>
</feature>
<dbReference type="GO" id="GO:0003723">
    <property type="term" value="F:RNA binding"/>
    <property type="evidence" value="ECO:0007669"/>
    <property type="project" value="UniProtKB-KW"/>
</dbReference>
<sequence>MTETKMQLEDWLDDLCVRFIINLPREELESVERICFQVEEAQWFYEDFIRPLDPALPSLSLKAFALRIFQHCPLMANWSRYHHMTAFSEFLAYKTRVPVRGAIMLNQEMDEVVLVKGWKKGSNWSFPRGKINKDEKDLDCAIREVYEETGYDIREAGLVKAENDVKFIEITMREQHMRLYVFRGVPQDAYFEPRTRKEISKIEWYKLSDLPTLKKSKQYDQGLAAANANKFYMVAPFMHPLKKWIAQQKKLDPKTHLDVKQALFTEGEVSMDEGLQPAFTPDYVPVEAAVPSDLPEVAASQDASIHLKRLLNINNPAVTPEPTSSKSNALLELLRSGSSRGSLPQTPNVDQGPNQPYSAPGFFPGFPQQYVGPPGNMPQISPPHSGPPICGPVHQPVPQFPHGFLPVNQPGPPVGYQGMPGLLDQLSTQLEKNGPLPMGVPHPPPSMPAPAPYQQTGDPQFSHLAQPTQIQGAAVPPASKLPPPKLTSHSLALLSVFKDDKKTPKTATAVLVPQPEKTIVEGRKPSQHQDQLLNLLQGSSAMSSQRPAELSGHPVSPGRKQILQRPNLNANTSQKAGKGAWTSATVSGPLNMPQFEAIPKSSARRTASESKRQTSRDRPTQPLASPITILPRPQSAKRTQPPTAVSTQASQAPSRPRSAKAKSPEPAKPFQPQILRRSDNANVQSILPIRTKEPEATGPQGILPQVPDHKAAPIAPTAPSDFPRRPSQTAAQRETLLSLFSKQTTSPKVSPTEPLDLQTSASKASAAPSVVSPLSPLSHPTRNGTSSDDDNRASNKPPSRAICARCLIGGRLFSTTRQPRVQNTSNEISQSPPQAGYARLTNRALISITGADSTTFLQGLITQNMFVANDPNRSVRRTGSYAAFLNSHGRVLNDVFIYPLSQSEGASPDEPAWLVEVDKNEVASLMKHLKKHKLRSKLQLRALEDGERTVWASWKPHAEPRWAAYNLESPPAAPFLPSSELVVGCVDSRAPGFGSRLVTPGTEDLRTHVPDETQVAGSEVDLAAYTVRRMLHGVAEGQSEILREGSLPLECNMDMTRGVDFRKGCYIGQELTIRTHHTGVVRKRILPVQFYDGDLSTLASADGPVYDPSSSALSLPPSGSSISKAGPRKGRSAGKFLGGIGNVGLALCRLEMMTDIALTGEGSQYSPDQEFKITWARTEGMPDTEAGEVKVKAIVPPWTREFILSGGVKNNNHNNNRDTDGHRARDLLEEEEAHRRNE</sequence>
<dbReference type="Pfam" id="PF00293">
    <property type="entry name" value="NUDIX"/>
    <property type="match status" value="1"/>
</dbReference>
<feature type="compositionally biased region" description="Basic and acidic residues" evidence="14">
    <location>
        <begin position="1215"/>
        <end position="1238"/>
    </location>
</feature>
<dbReference type="InterPro" id="IPR007722">
    <property type="entry name" value="DCP2_BoxA"/>
</dbReference>
<keyword evidence="7" id="KW-0378">Hydrolase</keyword>
<dbReference type="PROSITE" id="PS51462">
    <property type="entry name" value="NUDIX"/>
    <property type="match status" value="1"/>
</dbReference>
<evidence type="ECO:0000313" key="16">
    <source>
        <dbReference type="EMBL" id="PTU25524.1"/>
    </source>
</evidence>
<dbReference type="RefSeq" id="XP_040756916.1">
    <property type="nucleotide sequence ID" value="XM_040898799.1"/>
</dbReference>
<evidence type="ECO:0000256" key="13">
    <source>
        <dbReference type="ARBA" id="ARBA00093637"/>
    </source>
</evidence>
<protein>
    <recommendedName>
        <fullName evidence="13">Iron-sulfur cluster assembly factor IBA57 homolog, mitochondrial</fullName>
    </recommendedName>
</protein>
<gene>
    <name evidence="16" type="ORF">P175DRAFT_0514236</name>
</gene>
<organism evidence="16 17">
    <name type="scientific">Aspergillus ochraceoroseus IBT 24754</name>
    <dbReference type="NCBI Taxonomy" id="1392256"/>
    <lineage>
        <taxon>Eukaryota</taxon>
        <taxon>Fungi</taxon>
        <taxon>Dikarya</taxon>
        <taxon>Ascomycota</taxon>
        <taxon>Pezizomycotina</taxon>
        <taxon>Eurotiomycetes</taxon>
        <taxon>Eurotiomycetidae</taxon>
        <taxon>Eurotiales</taxon>
        <taxon>Aspergillaceae</taxon>
        <taxon>Aspergillus</taxon>
        <taxon>Aspergillus subgen. Nidulantes</taxon>
    </lineage>
</organism>
<name>A0A2T5MAG9_9EURO</name>
<dbReference type="FunFam" id="3.30.1360.120:FF:000028">
    <property type="entry name" value="Putative transferase caf17, mitochondrial"/>
    <property type="match status" value="1"/>
</dbReference>
<feature type="compositionally biased region" description="Low complexity" evidence="14">
    <location>
        <begin position="1108"/>
        <end position="1123"/>
    </location>
</feature>
<dbReference type="OrthoDB" id="18996at2759"/>
<dbReference type="InterPro" id="IPR017703">
    <property type="entry name" value="YgfZ/GCV_T_CS"/>
</dbReference>
<dbReference type="InterPro" id="IPR015797">
    <property type="entry name" value="NUDIX_hydrolase-like_dom_sf"/>
</dbReference>
<evidence type="ECO:0000256" key="7">
    <source>
        <dbReference type="ARBA" id="ARBA00022801"/>
    </source>
</evidence>
<feature type="compositionally biased region" description="Polar residues" evidence="14">
    <location>
        <begin position="738"/>
        <end position="749"/>
    </location>
</feature>
<comment type="caution">
    <text evidence="16">The sequence shown here is derived from an EMBL/GenBank/DDBJ whole genome shotgun (WGS) entry which is preliminary data.</text>
</comment>
<evidence type="ECO:0000256" key="14">
    <source>
        <dbReference type="SAM" id="MobiDB-lite"/>
    </source>
</evidence>
<dbReference type="Pfam" id="PF25455">
    <property type="entry name" value="Beta-barrel_CAF17_C"/>
    <property type="match status" value="1"/>
</dbReference>
<dbReference type="PANTHER" id="PTHR23114:SF17">
    <property type="entry name" value="M7GPPPN-MRNA HYDROLASE"/>
    <property type="match status" value="1"/>
</dbReference>
<dbReference type="InterPro" id="IPR027266">
    <property type="entry name" value="TrmE/GcvT-like"/>
</dbReference>
<dbReference type="GO" id="GO:0000290">
    <property type="term" value="P:deadenylation-dependent decapping of nuclear-transcribed mRNA"/>
    <property type="evidence" value="ECO:0007669"/>
    <property type="project" value="InterPro"/>
</dbReference>
<evidence type="ECO:0000313" key="17">
    <source>
        <dbReference type="Proteomes" id="UP000244073"/>
    </source>
</evidence>
<feature type="compositionally biased region" description="Polar residues" evidence="14">
    <location>
        <begin position="636"/>
        <end position="653"/>
    </location>
</feature>
<dbReference type="GeneID" id="63815681"/>
<evidence type="ECO:0000256" key="2">
    <source>
        <dbReference type="ARBA" id="ARBA00004305"/>
    </source>
</evidence>
<evidence type="ECO:0000256" key="9">
    <source>
        <dbReference type="ARBA" id="ARBA00022946"/>
    </source>
</evidence>
<dbReference type="InterPro" id="IPR000086">
    <property type="entry name" value="NUDIX_hydrolase_dom"/>
</dbReference>
<feature type="compositionally biased region" description="Polar residues" evidence="14">
    <location>
        <begin position="564"/>
        <end position="575"/>
    </location>
</feature>
<dbReference type="GO" id="GO:0140933">
    <property type="term" value="F:5'-(N(7)-methylguanosine 5'-triphospho)-[mRNA] hydrolase activity"/>
    <property type="evidence" value="ECO:0007669"/>
    <property type="project" value="InterPro"/>
</dbReference>
<dbReference type="Gene3D" id="1.10.10.1050">
    <property type="entry name" value="Dcp2, box A domain"/>
    <property type="match status" value="1"/>
</dbReference>
<dbReference type="EMBL" id="MSFN02000001">
    <property type="protein sequence ID" value="PTU25524.1"/>
    <property type="molecule type" value="Genomic_DNA"/>
</dbReference>
<keyword evidence="6" id="KW-0479">Metal-binding</keyword>
<evidence type="ECO:0000256" key="5">
    <source>
        <dbReference type="ARBA" id="ARBA00022490"/>
    </source>
</evidence>
<comment type="cofactor">
    <cofactor evidence="1">
        <name>Mn(2+)</name>
        <dbReference type="ChEBI" id="CHEBI:29035"/>
    </cofactor>
</comment>
<dbReference type="InterPro" id="IPR057460">
    <property type="entry name" value="CAF17_C"/>
</dbReference>
<feature type="region of interest" description="Disordered" evidence="14">
    <location>
        <begin position="1205"/>
        <end position="1238"/>
    </location>
</feature>
<accession>A0A2T5MAG9</accession>
<feature type="region of interest" description="Disordered" evidence="14">
    <location>
        <begin position="815"/>
        <end position="834"/>
    </location>
</feature>
<dbReference type="FunFam" id="1.10.10.1050:FF:000003">
    <property type="entry name" value="Decapping enzyme Dcp2, putative"/>
    <property type="match status" value="1"/>
</dbReference>
<dbReference type="Proteomes" id="UP000244073">
    <property type="component" value="Unassembled WGS sequence"/>
</dbReference>
<evidence type="ECO:0000256" key="4">
    <source>
        <dbReference type="ARBA" id="ARBA00005279"/>
    </source>
</evidence>
<dbReference type="VEuPathDB" id="FungiDB:P175DRAFT_0514236"/>
<dbReference type="CDD" id="cd03672">
    <property type="entry name" value="NUDIX_Dcp2p_Nudt20"/>
    <property type="match status" value="1"/>
</dbReference>
<dbReference type="Gene3D" id="3.30.1360.120">
    <property type="entry name" value="Probable tRNA modification gtpase trme, domain 1"/>
    <property type="match status" value="1"/>
</dbReference>
<feature type="domain" description="Nudix hydrolase" evidence="15">
    <location>
        <begin position="95"/>
        <end position="227"/>
    </location>
</feature>
<evidence type="ECO:0000256" key="8">
    <source>
        <dbReference type="ARBA" id="ARBA00022884"/>
    </source>
</evidence>
<feature type="region of interest" description="Disordered" evidence="14">
    <location>
        <begin position="1106"/>
        <end position="1128"/>
    </location>
</feature>
<proteinExistence type="inferred from homology"/>
<dbReference type="PROSITE" id="PS00893">
    <property type="entry name" value="NUDIX_BOX"/>
    <property type="match status" value="1"/>
</dbReference>
<evidence type="ECO:0000256" key="10">
    <source>
        <dbReference type="ARBA" id="ARBA00023128"/>
    </source>
</evidence>
<dbReference type="PANTHER" id="PTHR23114">
    <property type="entry name" value="M7GPPPN-MRNA HYDROLASE"/>
    <property type="match status" value="1"/>
</dbReference>
<dbReference type="SUPFAM" id="SSF140586">
    <property type="entry name" value="Dcp2 domain-like"/>
    <property type="match status" value="1"/>
</dbReference>
<dbReference type="InterPro" id="IPR020084">
    <property type="entry name" value="NUDIX_hydrolase_CS"/>
</dbReference>
<feature type="compositionally biased region" description="Polar residues" evidence="14">
    <location>
        <begin position="815"/>
        <end position="833"/>
    </location>
</feature>
<comment type="subcellular location">
    <subcellularLocation>
        <location evidence="3">Cytoplasm</location>
    </subcellularLocation>
    <subcellularLocation>
        <location evidence="2">Mitochondrion matrix</location>
    </subcellularLocation>
</comment>
<dbReference type="SMART" id="SM01125">
    <property type="entry name" value="DCP2"/>
    <property type="match status" value="1"/>
</dbReference>
<dbReference type="Pfam" id="PF05026">
    <property type="entry name" value="DCP2"/>
    <property type="match status" value="1"/>
</dbReference>
<comment type="similarity">
    <text evidence="4">Belongs to the Nudix hydrolase family. DCP2 subfamily.</text>
</comment>
<evidence type="ECO:0000256" key="6">
    <source>
        <dbReference type="ARBA" id="ARBA00022723"/>
    </source>
</evidence>
<evidence type="ECO:0000256" key="11">
    <source>
        <dbReference type="ARBA" id="ARBA00023211"/>
    </source>
</evidence>
<dbReference type="SUPFAM" id="SSF55811">
    <property type="entry name" value="Nudix"/>
    <property type="match status" value="1"/>
</dbReference>
<evidence type="ECO:0000256" key="1">
    <source>
        <dbReference type="ARBA" id="ARBA00001936"/>
    </source>
</evidence>
<comment type="similarity">
    <text evidence="12">Belongs to the GcvT family. CAF17/IBA57 subfamily.</text>
</comment>
<dbReference type="GO" id="GO:0000184">
    <property type="term" value="P:nuclear-transcribed mRNA catabolic process, nonsense-mediated decay"/>
    <property type="evidence" value="ECO:0007669"/>
    <property type="project" value="InterPro"/>
</dbReference>
<dbReference type="NCBIfam" id="TIGR03317">
    <property type="entry name" value="ygfZ_signature"/>
    <property type="match status" value="1"/>
</dbReference>
<evidence type="ECO:0000259" key="15">
    <source>
        <dbReference type="PROSITE" id="PS51462"/>
    </source>
</evidence>
<dbReference type="InterPro" id="IPR036189">
    <property type="entry name" value="DCP2_BoxA_sf"/>
</dbReference>
<dbReference type="Gene3D" id="3.90.79.10">
    <property type="entry name" value="Nucleoside Triphosphate Pyrophosphohydrolase"/>
    <property type="match status" value="1"/>
</dbReference>
<keyword evidence="11" id="KW-0464">Manganese</keyword>
<keyword evidence="9" id="KW-0809">Transit peptide</keyword>
<keyword evidence="10" id="KW-0496">Mitochondrion</keyword>
<reference evidence="16 17" key="1">
    <citation type="journal article" date="2018" name="Proc. Natl. Acad. Sci. U.S.A.">
        <title>Linking secondary metabolites to gene clusters through genome sequencing of six diverse Aspergillus species.</title>
        <authorList>
            <person name="Kaerboelling I."/>
            <person name="Vesth T.C."/>
            <person name="Frisvad J.C."/>
            <person name="Nybo J.L."/>
            <person name="Theobald S."/>
            <person name="Kuo A."/>
            <person name="Bowyer P."/>
            <person name="Matsuda Y."/>
            <person name="Mondo S."/>
            <person name="Lyhne E.K."/>
            <person name="Kogle M.E."/>
            <person name="Clum A."/>
            <person name="Lipzen A."/>
            <person name="Salamov A."/>
            <person name="Ngan C.Y."/>
            <person name="Daum C."/>
            <person name="Chiniquy J."/>
            <person name="Barry K."/>
            <person name="LaButti K."/>
            <person name="Haridas S."/>
            <person name="Simmons B.A."/>
            <person name="Magnuson J.K."/>
            <person name="Mortensen U.H."/>
            <person name="Larsen T.O."/>
            <person name="Grigoriev I.V."/>
            <person name="Baker S.E."/>
            <person name="Andersen M.R."/>
        </authorList>
    </citation>
    <scope>NUCLEOTIDE SEQUENCE [LARGE SCALE GENOMIC DNA]</scope>
    <source>
        <strain evidence="16 17">IBT 24754</strain>
    </source>
</reference>
<keyword evidence="8" id="KW-0694">RNA-binding</keyword>
<dbReference type="GO" id="GO:0000932">
    <property type="term" value="C:P-body"/>
    <property type="evidence" value="ECO:0007669"/>
    <property type="project" value="TreeGrafter"/>
</dbReference>
<dbReference type="InterPro" id="IPR044099">
    <property type="entry name" value="Dcp2_NUDIX"/>
</dbReference>
<evidence type="ECO:0000256" key="12">
    <source>
        <dbReference type="ARBA" id="ARBA00093447"/>
    </source>
</evidence>
<dbReference type="FunFam" id="3.90.79.10:FF:000003">
    <property type="entry name" value="M7GpppN-mRNA hydrolase isoform 2"/>
    <property type="match status" value="1"/>
</dbReference>
<feature type="compositionally biased region" description="Low complexity" evidence="14">
    <location>
        <begin position="760"/>
        <end position="780"/>
    </location>
</feature>
<evidence type="ECO:0000256" key="3">
    <source>
        <dbReference type="ARBA" id="ARBA00004496"/>
    </source>
</evidence>
<dbReference type="GO" id="GO:0030145">
    <property type="term" value="F:manganese ion binding"/>
    <property type="evidence" value="ECO:0007669"/>
    <property type="project" value="InterPro"/>
</dbReference>